<dbReference type="Proteomes" id="UP000278398">
    <property type="component" value="Unassembled WGS sequence"/>
</dbReference>
<dbReference type="GO" id="GO:0071949">
    <property type="term" value="F:FAD binding"/>
    <property type="evidence" value="ECO:0007669"/>
    <property type="project" value="InterPro"/>
</dbReference>
<dbReference type="PROSITE" id="PS51387">
    <property type="entry name" value="FAD_PCMH"/>
    <property type="match status" value="1"/>
</dbReference>
<protein>
    <submittedName>
        <fullName evidence="4">Xanthine dehydrogenase family protein subunit M</fullName>
    </submittedName>
</protein>
<dbReference type="Pfam" id="PF03450">
    <property type="entry name" value="CO_deh_flav_C"/>
    <property type="match status" value="1"/>
</dbReference>
<evidence type="ECO:0000256" key="2">
    <source>
        <dbReference type="ARBA" id="ARBA00022827"/>
    </source>
</evidence>
<dbReference type="InterPro" id="IPR051312">
    <property type="entry name" value="Diverse_Substr_Oxidored"/>
</dbReference>
<evidence type="ECO:0000256" key="1">
    <source>
        <dbReference type="ARBA" id="ARBA00022630"/>
    </source>
</evidence>
<dbReference type="RefSeq" id="WP_126701120.1">
    <property type="nucleotide sequence ID" value="NZ_RWKW01000062.1"/>
</dbReference>
<dbReference type="InterPro" id="IPR036683">
    <property type="entry name" value="CO_DH_flav_C_dom_sf"/>
</dbReference>
<dbReference type="InterPro" id="IPR036318">
    <property type="entry name" value="FAD-bd_PCMH-like_sf"/>
</dbReference>
<dbReference type="Gene3D" id="3.30.465.10">
    <property type="match status" value="2"/>
</dbReference>
<reference evidence="4 5" key="1">
    <citation type="submission" date="2018-12" db="EMBL/GenBank/DDBJ databases">
        <title>Mesorhizobium carbonis sp. nov., isolated from coal mine water.</title>
        <authorList>
            <person name="Xin W."/>
            <person name="Xu Z."/>
            <person name="Xiang F."/>
            <person name="Zhang J."/>
            <person name="Xi L."/>
            <person name="Liu J."/>
        </authorList>
    </citation>
    <scope>NUCLEOTIDE SEQUENCE [LARGE SCALE GENOMIC DNA]</scope>
    <source>
        <strain evidence="4 5">B2.3</strain>
    </source>
</reference>
<dbReference type="Gene3D" id="3.30.43.10">
    <property type="entry name" value="Uridine Diphospho-n-acetylenolpyruvylglucosamine Reductase, domain 2"/>
    <property type="match status" value="1"/>
</dbReference>
<dbReference type="Gene3D" id="3.30.390.50">
    <property type="entry name" value="CO dehydrogenase flavoprotein, C-terminal domain"/>
    <property type="match status" value="1"/>
</dbReference>
<comment type="caution">
    <text evidence="4">The sequence shown here is derived from an EMBL/GenBank/DDBJ whole genome shotgun (WGS) entry which is preliminary data.</text>
</comment>
<dbReference type="EMBL" id="RWKW01000062">
    <property type="protein sequence ID" value="RST85222.1"/>
    <property type="molecule type" value="Genomic_DNA"/>
</dbReference>
<keyword evidence="5" id="KW-1185">Reference proteome</keyword>
<dbReference type="Pfam" id="PF00941">
    <property type="entry name" value="FAD_binding_5"/>
    <property type="match status" value="1"/>
</dbReference>
<keyword evidence="1" id="KW-0285">Flavoprotein</keyword>
<dbReference type="InterPro" id="IPR016166">
    <property type="entry name" value="FAD-bd_PCMH"/>
</dbReference>
<feature type="non-terminal residue" evidence="4">
    <location>
        <position position="283"/>
    </location>
</feature>
<gene>
    <name evidence="4" type="ORF">EJC49_16925</name>
</gene>
<organism evidence="4 5">
    <name type="scientific">Aquibium carbonis</name>
    <dbReference type="NCBI Taxonomy" id="2495581"/>
    <lineage>
        <taxon>Bacteria</taxon>
        <taxon>Pseudomonadati</taxon>
        <taxon>Pseudomonadota</taxon>
        <taxon>Alphaproteobacteria</taxon>
        <taxon>Hyphomicrobiales</taxon>
        <taxon>Phyllobacteriaceae</taxon>
        <taxon>Aquibium</taxon>
    </lineage>
</organism>
<dbReference type="SMART" id="SM01092">
    <property type="entry name" value="CO_deh_flav_C"/>
    <property type="match status" value="1"/>
</dbReference>
<dbReference type="OrthoDB" id="9814706at2"/>
<dbReference type="AlphaFoldDB" id="A0A3R9ZQE3"/>
<evidence type="ECO:0000259" key="3">
    <source>
        <dbReference type="PROSITE" id="PS51387"/>
    </source>
</evidence>
<feature type="domain" description="FAD-binding PCMH-type" evidence="3">
    <location>
        <begin position="1"/>
        <end position="217"/>
    </location>
</feature>
<dbReference type="InterPro" id="IPR016169">
    <property type="entry name" value="FAD-bd_PCMH_sub2"/>
</dbReference>
<name>A0A3R9ZQE3_9HYPH</name>
<dbReference type="SUPFAM" id="SSF56176">
    <property type="entry name" value="FAD-binding/transporter-associated domain-like"/>
    <property type="match status" value="1"/>
</dbReference>
<proteinExistence type="predicted"/>
<keyword evidence="2" id="KW-0274">FAD</keyword>
<dbReference type="SUPFAM" id="SSF55447">
    <property type="entry name" value="CO dehydrogenase flavoprotein C-terminal domain-like"/>
    <property type="match status" value="1"/>
</dbReference>
<dbReference type="GO" id="GO:0016491">
    <property type="term" value="F:oxidoreductase activity"/>
    <property type="evidence" value="ECO:0007669"/>
    <property type="project" value="InterPro"/>
</dbReference>
<dbReference type="PANTHER" id="PTHR42659">
    <property type="entry name" value="XANTHINE DEHYDROGENASE SUBUNIT C-RELATED"/>
    <property type="match status" value="1"/>
</dbReference>
<dbReference type="InterPro" id="IPR016167">
    <property type="entry name" value="FAD-bd_PCMH_sub1"/>
</dbReference>
<sequence>MNRLAYMRVGSLAEARQALALPGSIALAGGTTVTDLAKLDVLMPDRLVDIMGIPGLDGIAVEAGRLRIGALARMADVARHGEVRRLAPAIAASLECAASAQIRNMATMAGNILQRTRCAYFRDPASYPACNRRTPGSGCAAIGGVTHNHAILGVTDACMASYPGDLAIVLAALDAVVHTDARDIAIGDLFAEPGSGTETILAAGEIVTAVSVAADAGAARSSYLKVRDRQSYEFAAVSVALAVDLTRDQPDIRVAVGGVATRPWRLPAVEAALRAGPPSRERL</sequence>
<accession>A0A3R9ZQE3</accession>
<dbReference type="InterPro" id="IPR005107">
    <property type="entry name" value="CO_DH_flav_C"/>
</dbReference>
<evidence type="ECO:0000313" key="4">
    <source>
        <dbReference type="EMBL" id="RST85222.1"/>
    </source>
</evidence>
<evidence type="ECO:0000313" key="5">
    <source>
        <dbReference type="Proteomes" id="UP000278398"/>
    </source>
</evidence>
<dbReference type="InterPro" id="IPR002346">
    <property type="entry name" value="Mopterin_DH_FAD-bd"/>
</dbReference>
<dbReference type="PANTHER" id="PTHR42659:SF9">
    <property type="entry name" value="XANTHINE DEHYDROGENASE FAD-BINDING SUBUNIT XDHB-RELATED"/>
    <property type="match status" value="1"/>
</dbReference>